<dbReference type="Pfam" id="PF11361">
    <property type="entry name" value="DUF3159"/>
    <property type="match status" value="1"/>
</dbReference>
<protein>
    <submittedName>
        <fullName evidence="3">Zinc ABC transporter permease</fullName>
    </submittedName>
</protein>
<dbReference type="Proteomes" id="UP000216444">
    <property type="component" value="Unassembled WGS sequence"/>
</dbReference>
<sequence length="255" mass="27682">MGLFDHKTDPGDTGSTGDTGKRSGMASLANEDFSVIDAIGGPRGVLESVLPGVVFVVLFVATRDLQLTIMVSAALAVIQVIVRLVQRQSVMGALAGVFAVAICLVWAWFSHDARNYYLPGFLVNTFWIVVLAISLLVRIPGIGALVEFVRNPVIEHPRAWLSAWRDDKPLLRAYMTVTGLWIVVFAARLGVQVPMYLTNHVGWLGTARLIMGVPLFAAAIWASWLVIATPLHRHRLAERAANAESANAESADEQA</sequence>
<keyword evidence="2" id="KW-0812">Transmembrane</keyword>
<keyword evidence="4" id="KW-1185">Reference proteome</keyword>
<feature type="transmembrane region" description="Helical" evidence="2">
    <location>
        <begin position="209"/>
        <end position="229"/>
    </location>
</feature>
<reference evidence="3 4" key="1">
    <citation type="journal article" date="2017" name="BMC Genomics">
        <title>Comparative genomic and phylogenomic analyses of the Bifidobacteriaceae family.</title>
        <authorList>
            <person name="Lugli G.A."/>
            <person name="Milani C."/>
            <person name="Turroni F."/>
            <person name="Duranti S."/>
            <person name="Mancabelli L."/>
            <person name="Mangifesta M."/>
            <person name="Ferrario C."/>
            <person name="Modesto M."/>
            <person name="Mattarelli P."/>
            <person name="Jiri K."/>
            <person name="van Sinderen D."/>
            <person name="Ventura M."/>
        </authorList>
    </citation>
    <scope>NUCLEOTIDE SEQUENCE [LARGE SCALE GENOMIC DNA]</scope>
    <source>
        <strain evidence="3 4">DSM 100201</strain>
    </source>
</reference>
<comment type="caution">
    <text evidence="3">The sequence shown here is derived from an EMBL/GenBank/DDBJ whole genome shotgun (WGS) entry which is preliminary data.</text>
</comment>
<accession>A0A261F8T9</accession>
<dbReference type="EMBL" id="MWWV01000018">
    <property type="protein sequence ID" value="OZG55569.1"/>
    <property type="molecule type" value="Genomic_DNA"/>
</dbReference>
<evidence type="ECO:0000256" key="1">
    <source>
        <dbReference type="SAM" id="MobiDB-lite"/>
    </source>
</evidence>
<feature type="region of interest" description="Disordered" evidence="1">
    <location>
        <begin position="1"/>
        <end position="21"/>
    </location>
</feature>
<feature type="transmembrane region" description="Helical" evidence="2">
    <location>
        <begin position="121"/>
        <end position="149"/>
    </location>
</feature>
<gene>
    <name evidence="3" type="ORF">BTIS_1941</name>
</gene>
<proteinExistence type="predicted"/>
<keyword evidence="2" id="KW-1133">Transmembrane helix</keyword>
<dbReference type="InterPro" id="IPR016566">
    <property type="entry name" value="UCP010219"/>
</dbReference>
<organism evidence="3 4">
    <name type="scientific">Bifidobacterium tissieri</name>
    <dbReference type="NCBI Taxonomy" id="1630162"/>
    <lineage>
        <taxon>Bacteria</taxon>
        <taxon>Bacillati</taxon>
        <taxon>Actinomycetota</taxon>
        <taxon>Actinomycetes</taxon>
        <taxon>Bifidobacteriales</taxon>
        <taxon>Bifidobacteriaceae</taxon>
        <taxon>Bifidobacterium</taxon>
    </lineage>
</organism>
<keyword evidence="2" id="KW-0472">Membrane</keyword>
<evidence type="ECO:0000313" key="3">
    <source>
        <dbReference type="EMBL" id="OZG55569.1"/>
    </source>
</evidence>
<feature type="transmembrane region" description="Helical" evidence="2">
    <location>
        <begin position="90"/>
        <end position="109"/>
    </location>
</feature>
<dbReference type="AlphaFoldDB" id="A0A261F8T9"/>
<evidence type="ECO:0000313" key="4">
    <source>
        <dbReference type="Proteomes" id="UP000216444"/>
    </source>
</evidence>
<feature type="transmembrane region" description="Helical" evidence="2">
    <location>
        <begin position="53"/>
        <end position="78"/>
    </location>
</feature>
<name>A0A261F8T9_9BIFI</name>
<feature type="transmembrane region" description="Helical" evidence="2">
    <location>
        <begin position="170"/>
        <end position="189"/>
    </location>
</feature>
<dbReference type="RefSeq" id="WP_245819413.1">
    <property type="nucleotide sequence ID" value="NZ_MWWV01000018.1"/>
</dbReference>
<evidence type="ECO:0000256" key="2">
    <source>
        <dbReference type="SAM" id="Phobius"/>
    </source>
</evidence>
<feature type="compositionally biased region" description="Basic and acidic residues" evidence="1">
    <location>
        <begin position="1"/>
        <end position="10"/>
    </location>
</feature>
<dbReference type="PIRSF" id="PIRSF010219">
    <property type="entry name" value="UCP010219"/>
    <property type="match status" value="1"/>
</dbReference>